<keyword evidence="3" id="KW-1185">Reference proteome</keyword>
<comment type="caution">
    <text evidence="2">The sequence shown here is derived from an EMBL/GenBank/DDBJ whole genome shotgun (WGS) entry which is preliminary data.</text>
</comment>
<accession>A0A9P5CPZ1</accession>
<gene>
    <name evidence="2" type="ORF">M406DRAFT_356020</name>
</gene>
<reference evidence="2" key="1">
    <citation type="journal article" date="2020" name="Phytopathology">
        <title>Genome sequence of the chestnut blight fungus Cryphonectria parasitica EP155: A fundamental resource for an archetypical invasive plant pathogen.</title>
        <authorList>
            <person name="Crouch J.A."/>
            <person name="Dawe A."/>
            <person name="Aerts A."/>
            <person name="Barry K."/>
            <person name="Churchill A.C.L."/>
            <person name="Grimwood J."/>
            <person name="Hillman B."/>
            <person name="Milgroom M.G."/>
            <person name="Pangilinan J."/>
            <person name="Smith M."/>
            <person name="Salamov A."/>
            <person name="Schmutz J."/>
            <person name="Yadav J."/>
            <person name="Grigoriev I.V."/>
            <person name="Nuss D."/>
        </authorList>
    </citation>
    <scope>NUCLEOTIDE SEQUENCE</scope>
    <source>
        <strain evidence="2">EP155</strain>
    </source>
</reference>
<keyword evidence="1" id="KW-0175">Coiled coil</keyword>
<organism evidence="2 3">
    <name type="scientific">Cryphonectria parasitica (strain ATCC 38755 / EP155)</name>
    <dbReference type="NCBI Taxonomy" id="660469"/>
    <lineage>
        <taxon>Eukaryota</taxon>
        <taxon>Fungi</taxon>
        <taxon>Dikarya</taxon>
        <taxon>Ascomycota</taxon>
        <taxon>Pezizomycotina</taxon>
        <taxon>Sordariomycetes</taxon>
        <taxon>Sordariomycetidae</taxon>
        <taxon>Diaporthales</taxon>
        <taxon>Cryphonectriaceae</taxon>
        <taxon>Cryphonectria-Endothia species complex</taxon>
        <taxon>Cryphonectria</taxon>
    </lineage>
</organism>
<dbReference type="AlphaFoldDB" id="A0A9P5CPZ1"/>
<sequence>MTAAVPSSETSSALKIDLHNVPAVIGRDETLEASPQSSIPASLALDLDSTNKTASLRLRITLHRRRQDEAVPVYLVIHFQQIQSIVESVPAQVQADAEALRDKTHRLLFRLEKPPILVTPHEPLRLNDRTQTALLRSVRSAAQRNVLSLYIGDGALSQAQLTMLCETSYQDFGPSNSLGDYVSLYHGKGGKVVDCIGVDDVPAESPPSYNELGAPPPVPPIAYNADVATSSKKRRLSSPVPRDFDISLVETICKKICAEQYTKLRAELSASEARIVDCLDQRLNDHLSGLNDECQARFKNLENQIQDIRDQVSRLDEACHADMERLDDRIQEVSDDVDRRVDYEVEDRVLAIKLSMEDFVKDELKNTEDTIKQHLEEASLSLHFN</sequence>
<name>A0A9P5CPZ1_CRYP1</name>
<protein>
    <submittedName>
        <fullName evidence="2">Uncharacterized protein</fullName>
    </submittedName>
</protein>
<evidence type="ECO:0000313" key="3">
    <source>
        <dbReference type="Proteomes" id="UP000803844"/>
    </source>
</evidence>
<proteinExistence type="predicted"/>
<dbReference type="RefSeq" id="XP_040776657.1">
    <property type="nucleotide sequence ID" value="XM_040923328.1"/>
</dbReference>
<dbReference type="Proteomes" id="UP000803844">
    <property type="component" value="Unassembled WGS sequence"/>
</dbReference>
<dbReference type="GeneID" id="63840457"/>
<dbReference type="OrthoDB" id="47007at2759"/>
<evidence type="ECO:0000256" key="1">
    <source>
        <dbReference type="SAM" id="Coils"/>
    </source>
</evidence>
<feature type="coiled-coil region" evidence="1">
    <location>
        <begin position="284"/>
        <end position="318"/>
    </location>
</feature>
<dbReference type="EMBL" id="MU032347">
    <property type="protein sequence ID" value="KAF3765696.1"/>
    <property type="molecule type" value="Genomic_DNA"/>
</dbReference>
<evidence type="ECO:0000313" key="2">
    <source>
        <dbReference type="EMBL" id="KAF3765696.1"/>
    </source>
</evidence>